<dbReference type="Proteomes" id="UP000054477">
    <property type="component" value="Unassembled WGS sequence"/>
</dbReference>
<dbReference type="HOGENOM" id="CLU_2904549_0_0_1"/>
<gene>
    <name evidence="1" type="ORF">K443DRAFT_116716</name>
</gene>
<evidence type="ECO:0008006" key="3">
    <source>
        <dbReference type="Google" id="ProtNLM"/>
    </source>
</evidence>
<reference evidence="1 2" key="1">
    <citation type="submission" date="2014-04" db="EMBL/GenBank/DDBJ databases">
        <authorList>
            <consortium name="DOE Joint Genome Institute"/>
            <person name="Kuo A."/>
            <person name="Kohler A."/>
            <person name="Nagy L.G."/>
            <person name="Floudas D."/>
            <person name="Copeland A."/>
            <person name="Barry K.W."/>
            <person name="Cichocki N."/>
            <person name="Veneault-Fourrey C."/>
            <person name="LaButti K."/>
            <person name="Lindquist E.A."/>
            <person name="Lipzen A."/>
            <person name="Lundell T."/>
            <person name="Morin E."/>
            <person name="Murat C."/>
            <person name="Sun H."/>
            <person name="Tunlid A."/>
            <person name="Henrissat B."/>
            <person name="Grigoriev I.V."/>
            <person name="Hibbett D.S."/>
            <person name="Martin F."/>
            <person name="Nordberg H.P."/>
            <person name="Cantor M.N."/>
            <person name="Hua S.X."/>
        </authorList>
    </citation>
    <scope>NUCLEOTIDE SEQUENCE [LARGE SCALE GENOMIC DNA]</scope>
    <source>
        <strain evidence="1 2">LaAM-08-1</strain>
    </source>
</reference>
<protein>
    <recommendedName>
        <fullName evidence="3">F-box domain-containing protein</fullName>
    </recommendedName>
</protein>
<organism evidence="1 2">
    <name type="scientific">Laccaria amethystina LaAM-08-1</name>
    <dbReference type="NCBI Taxonomy" id="1095629"/>
    <lineage>
        <taxon>Eukaryota</taxon>
        <taxon>Fungi</taxon>
        <taxon>Dikarya</taxon>
        <taxon>Basidiomycota</taxon>
        <taxon>Agaricomycotina</taxon>
        <taxon>Agaricomycetes</taxon>
        <taxon>Agaricomycetidae</taxon>
        <taxon>Agaricales</taxon>
        <taxon>Agaricineae</taxon>
        <taxon>Hydnangiaceae</taxon>
        <taxon>Laccaria</taxon>
    </lineage>
</organism>
<sequence>MPSFTDSPPEIVKEIIDALQDDLPTLKACSQTCQSLLPLCRQHIYRTISSPAVTVQLAIVHA</sequence>
<dbReference type="OrthoDB" id="2745898at2759"/>
<evidence type="ECO:0000313" key="2">
    <source>
        <dbReference type="Proteomes" id="UP000054477"/>
    </source>
</evidence>
<dbReference type="EMBL" id="KN839210">
    <property type="protein sequence ID" value="KIJ90347.1"/>
    <property type="molecule type" value="Genomic_DNA"/>
</dbReference>
<evidence type="ECO:0000313" key="1">
    <source>
        <dbReference type="EMBL" id="KIJ90347.1"/>
    </source>
</evidence>
<name>A0A0C9X1B1_9AGAR</name>
<reference evidence="2" key="2">
    <citation type="submission" date="2015-01" db="EMBL/GenBank/DDBJ databases">
        <title>Evolutionary Origins and Diversification of the Mycorrhizal Mutualists.</title>
        <authorList>
            <consortium name="DOE Joint Genome Institute"/>
            <consortium name="Mycorrhizal Genomics Consortium"/>
            <person name="Kohler A."/>
            <person name="Kuo A."/>
            <person name="Nagy L.G."/>
            <person name="Floudas D."/>
            <person name="Copeland A."/>
            <person name="Barry K.W."/>
            <person name="Cichocki N."/>
            <person name="Veneault-Fourrey C."/>
            <person name="LaButti K."/>
            <person name="Lindquist E.A."/>
            <person name="Lipzen A."/>
            <person name="Lundell T."/>
            <person name="Morin E."/>
            <person name="Murat C."/>
            <person name="Riley R."/>
            <person name="Ohm R."/>
            <person name="Sun H."/>
            <person name="Tunlid A."/>
            <person name="Henrissat B."/>
            <person name="Grigoriev I.V."/>
            <person name="Hibbett D.S."/>
            <person name="Martin F."/>
        </authorList>
    </citation>
    <scope>NUCLEOTIDE SEQUENCE [LARGE SCALE GENOMIC DNA]</scope>
    <source>
        <strain evidence="2">LaAM-08-1</strain>
    </source>
</reference>
<keyword evidence="2" id="KW-1185">Reference proteome</keyword>
<proteinExistence type="predicted"/>
<accession>A0A0C9X1B1</accession>
<dbReference type="AlphaFoldDB" id="A0A0C9X1B1"/>